<feature type="region of interest" description="Disordered" evidence="1">
    <location>
        <begin position="1"/>
        <end position="20"/>
    </location>
</feature>
<evidence type="ECO:0000313" key="3">
    <source>
        <dbReference type="Proteomes" id="UP000299102"/>
    </source>
</evidence>
<protein>
    <submittedName>
        <fullName evidence="2">Uncharacterized protein</fullName>
    </submittedName>
</protein>
<keyword evidence="3" id="KW-1185">Reference proteome</keyword>
<gene>
    <name evidence="2" type="ORF">EVAR_80403_1</name>
</gene>
<proteinExistence type="predicted"/>
<evidence type="ECO:0000256" key="1">
    <source>
        <dbReference type="SAM" id="MobiDB-lite"/>
    </source>
</evidence>
<dbReference type="AlphaFoldDB" id="A0A4C1VHQ2"/>
<sequence>MEADRRIDIDTENGAGTESDIKTVTGSGIADTSVAQVSAVLTLLENGYAHSQVAYDEFAICTSTIVKGYRKTDECTRYKGQGIKILETQQIYVEQRSEEPHFVLFRRQN</sequence>
<dbReference type="Proteomes" id="UP000299102">
    <property type="component" value="Unassembled WGS sequence"/>
</dbReference>
<accession>A0A4C1VHQ2</accession>
<reference evidence="2 3" key="1">
    <citation type="journal article" date="2019" name="Commun. Biol.">
        <title>The bagworm genome reveals a unique fibroin gene that provides high tensile strength.</title>
        <authorList>
            <person name="Kono N."/>
            <person name="Nakamura H."/>
            <person name="Ohtoshi R."/>
            <person name="Tomita M."/>
            <person name="Numata K."/>
            <person name="Arakawa K."/>
        </authorList>
    </citation>
    <scope>NUCLEOTIDE SEQUENCE [LARGE SCALE GENOMIC DNA]</scope>
</reference>
<evidence type="ECO:0000313" key="2">
    <source>
        <dbReference type="EMBL" id="GBP38120.1"/>
    </source>
</evidence>
<organism evidence="2 3">
    <name type="scientific">Eumeta variegata</name>
    <name type="common">Bagworm moth</name>
    <name type="synonym">Eumeta japonica</name>
    <dbReference type="NCBI Taxonomy" id="151549"/>
    <lineage>
        <taxon>Eukaryota</taxon>
        <taxon>Metazoa</taxon>
        <taxon>Ecdysozoa</taxon>
        <taxon>Arthropoda</taxon>
        <taxon>Hexapoda</taxon>
        <taxon>Insecta</taxon>
        <taxon>Pterygota</taxon>
        <taxon>Neoptera</taxon>
        <taxon>Endopterygota</taxon>
        <taxon>Lepidoptera</taxon>
        <taxon>Glossata</taxon>
        <taxon>Ditrysia</taxon>
        <taxon>Tineoidea</taxon>
        <taxon>Psychidae</taxon>
        <taxon>Oiketicinae</taxon>
        <taxon>Eumeta</taxon>
    </lineage>
</organism>
<name>A0A4C1VHQ2_EUMVA</name>
<comment type="caution">
    <text evidence="2">The sequence shown here is derived from an EMBL/GenBank/DDBJ whole genome shotgun (WGS) entry which is preliminary data.</text>
</comment>
<dbReference type="EMBL" id="BGZK01000344">
    <property type="protein sequence ID" value="GBP38120.1"/>
    <property type="molecule type" value="Genomic_DNA"/>
</dbReference>